<keyword evidence="7 13" id="KW-0460">Magnesium</keyword>
<evidence type="ECO:0000256" key="9">
    <source>
        <dbReference type="ARBA" id="ARBA00023118"/>
    </source>
</evidence>
<dbReference type="Pfam" id="PF22702">
    <property type="entry name" value="Cas9_RuvC"/>
    <property type="match status" value="1"/>
</dbReference>
<name>A0ABV9MSH4_9ENTE</name>
<keyword evidence="9 13" id="KW-0051">Antiviral defense</keyword>
<proteinExistence type="inferred from homology"/>
<feature type="binding site" evidence="13">
    <location>
        <position position="774"/>
    </location>
    <ligand>
        <name>Mg(2+)</name>
        <dbReference type="ChEBI" id="CHEBI:18420"/>
        <label>1</label>
    </ligand>
</feature>
<evidence type="ECO:0000256" key="12">
    <source>
        <dbReference type="ARBA" id="ARBA00046380"/>
    </source>
</evidence>
<evidence type="ECO:0000313" key="16">
    <source>
        <dbReference type="EMBL" id="MFC4718956.1"/>
    </source>
</evidence>
<dbReference type="HAMAP" id="MF_01480">
    <property type="entry name" value="Cas9"/>
    <property type="match status" value="1"/>
</dbReference>
<comment type="cofactor">
    <cofactor evidence="1 13">
        <name>Mg(2+)</name>
        <dbReference type="ChEBI" id="CHEBI:18420"/>
    </cofactor>
</comment>
<feature type="active site" description="Proton acceptor for HNH nuclease domain" evidence="13">
    <location>
        <position position="848"/>
    </location>
</feature>
<evidence type="ECO:0000256" key="5">
    <source>
        <dbReference type="ARBA" id="ARBA00022759"/>
    </source>
</evidence>
<keyword evidence="6 13" id="KW-0378">Hydrolase</keyword>
<dbReference type="InterPro" id="IPR032237">
    <property type="entry name" value="Cas9_PI"/>
</dbReference>
<keyword evidence="3 13" id="KW-0540">Nuclease</keyword>
<dbReference type="InterPro" id="IPR032240">
    <property type="entry name" value="Cas9_REC"/>
</dbReference>
<evidence type="ECO:0000256" key="1">
    <source>
        <dbReference type="ARBA" id="ARBA00001946"/>
    </source>
</evidence>
<evidence type="ECO:0000256" key="6">
    <source>
        <dbReference type="ARBA" id="ARBA00022801"/>
    </source>
</evidence>
<dbReference type="GO" id="GO:0004519">
    <property type="term" value="F:endonuclease activity"/>
    <property type="evidence" value="ECO:0007669"/>
    <property type="project" value="UniProtKB-KW"/>
</dbReference>
<feature type="binding site" evidence="13">
    <location>
        <position position="991"/>
    </location>
    <ligand>
        <name>Mg(2+)</name>
        <dbReference type="ChEBI" id="CHEBI:18420"/>
        <label>2</label>
    </ligand>
</feature>
<dbReference type="InterPro" id="IPR003615">
    <property type="entry name" value="HNH_nuc"/>
</dbReference>
<dbReference type="InterPro" id="IPR055228">
    <property type="entry name" value="Cas9_RuvC"/>
</dbReference>
<dbReference type="Pfam" id="PF13395">
    <property type="entry name" value="HNH_4"/>
    <property type="match status" value="1"/>
</dbReference>
<dbReference type="InterPro" id="IPR028629">
    <property type="entry name" value="Cas9"/>
</dbReference>
<gene>
    <name evidence="13 16" type="primary">cas9</name>
    <name evidence="16" type="synonym">csn1</name>
    <name evidence="16" type="ORF">ACFO5I_04340</name>
</gene>
<keyword evidence="8 13" id="KW-0694">RNA-binding</keyword>
<dbReference type="InterPro" id="IPR036397">
    <property type="entry name" value="RNaseH_sf"/>
</dbReference>
<dbReference type="RefSeq" id="WP_204654233.1">
    <property type="nucleotide sequence ID" value="NZ_JAFBFD010000022.1"/>
</dbReference>
<evidence type="ECO:0000256" key="11">
    <source>
        <dbReference type="ARBA" id="ARBA00023211"/>
    </source>
</evidence>
<comment type="function">
    <text evidence="13">CRISPR (clustered regularly interspaced short palindromic repeat) is an adaptive immune system that provides protection against mobile genetic elements (viruses, transposable elements and conjugative plasmids). CRISPR clusters contain spacers, sequences complementary to antecedent mobile elements, and target invading nucleic acids. CRISPR clusters are transcribed and processed into CRISPR RNA (crRNA). In type II CRISPR systems correct processing of pre-crRNA requires a trans-encoded small RNA (tracrRNA), endogenous ribonuclease 3 (rnc) and this protein. The tracrRNA serves as a guide for ribonuclease 3-aided processing of pre-crRNA. Subsequently Cas9/crRNA/tracrRNA endonucleolytically cleaves linear or circular dsDNA target complementary to the spacer; Cas9 is inactive in the absence of the 2 guide RNAs (gRNA). Cas9 recognizes the protospacer adjacent motif (PAM) in the CRISPR repeat sequences to help distinguish self versus nonself, as targets within the bacterial CRISPR locus do not have PAMs. PAM recognition is also required for catalytic activity.</text>
</comment>
<evidence type="ECO:0000256" key="8">
    <source>
        <dbReference type="ARBA" id="ARBA00022884"/>
    </source>
</evidence>
<keyword evidence="10 13" id="KW-0238">DNA-binding</keyword>
<organism evidence="16 17">
    <name type="scientific">Enterococcus lemanii</name>
    <dbReference type="NCBI Taxonomy" id="1159752"/>
    <lineage>
        <taxon>Bacteria</taxon>
        <taxon>Bacillati</taxon>
        <taxon>Bacillota</taxon>
        <taxon>Bacilli</taxon>
        <taxon>Lactobacillales</taxon>
        <taxon>Enterococcaceae</taxon>
        <taxon>Enterococcus</taxon>
    </lineage>
</organism>
<evidence type="ECO:0000256" key="7">
    <source>
        <dbReference type="ARBA" id="ARBA00022842"/>
    </source>
</evidence>
<dbReference type="NCBIfam" id="TIGR01865">
    <property type="entry name" value="cas_Csn1"/>
    <property type="match status" value="1"/>
</dbReference>
<keyword evidence="17" id="KW-1185">Reference proteome</keyword>
<feature type="coiled-coil region" evidence="14">
    <location>
        <begin position="775"/>
        <end position="802"/>
    </location>
</feature>
<feature type="domain" description="HNH Cas9-type" evidence="15">
    <location>
        <begin position="778"/>
        <end position="929"/>
    </location>
</feature>
<accession>A0ABV9MSH4</accession>
<evidence type="ECO:0000256" key="3">
    <source>
        <dbReference type="ARBA" id="ARBA00022722"/>
    </source>
</evidence>
<feature type="binding site" evidence="13">
    <location>
        <position position="774"/>
    </location>
    <ligand>
        <name>Mg(2+)</name>
        <dbReference type="ChEBI" id="CHEBI:18420"/>
        <label>2</label>
    </ligand>
</feature>
<dbReference type="InterPro" id="IPR033114">
    <property type="entry name" value="HNH_CAS9"/>
</dbReference>
<dbReference type="Gene3D" id="1.10.30.50">
    <property type="match status" value="1"/>
</dbReference>
<keyword evidence="4 13" id="KW-0479">Metal-binding</keyword>
<dbReference type="Pfam" id="PF16592">
    <property type="entry name" value="Cas9_REC"/>
    <property type="match status" value="1"/>
</dbReference>
<keyword evidence="5 13" id="KW-0255">Endonuclease</keyword>
<evidence type="ECO:0000256" key="4">
    <source>
        <dbReference type="ARBA" id="ARBA00022723"/>
    </source>
</evidence>
<sequence length="1340" mass="155991">MKKNYTIGLDIGTNSVGYAVVYDDYNLVSKKMKVFGNTPKKTMKKNFWGVRLFEEGTTAEARRLKRTTRRRYERRHNRLEKLQSLFSEEMNETDSNFFHRLEDSFLVEDEKRNSKYPIFGTVEEEVIYNHNYPTIYHLRKKLVDIDEKADLRLVYLACAHILKFRGHFLIEGNLADSSHSIDELFSTFIQTYNKVFCFQGDGSLIGALNDNISIENITKEKISRTRKVEAVLALFPGEKNNGVFGQYLKLIFGLKVNFKKIFDLTDKFDLEIPKESYEEDIAELLEIIGEEYLEIFSDAKNLYDAIVLGGILTVEDKGTNAKLSASMIDRYENHQVDLQKLKKWIKIYLPDEYYNIFSDKEKNGYAGYIDGKTKQSDFYDYLKKLLINQPQSEYFIQKIEQEDFLRKQRTFDNGVIPRQIHQSELEAILTNQAQHYPLLAKNKQEIIELFKFRIPYYIGPLDKNNQSDFSWLVRKTEDEITPLNIKKVVDYEASATAFIERMTNRDTYLPKEKVLPKNSLIYQKYMIFNELTKVTYIDDQGKVNNFSSFEKEAIFNKLFKVERKITKVKLQNFLKNEYHLQNPTINGIEESFNANYGTYHDLKKVNGMEAILEDNSNVELLEEIIKIITIFEDRKMISKQLEKYKERLSPNIIKELSRKKYTGWGRLSAKLIYGIRDKRTNKTILDYLINDDDVSNNRNRNFMQLINDDDLSFKEIIQGAQKIEIETDLVEIVRELPGSPAIKKGILQSIKIVDEIIAIMGYLPENIVIEMARENQTTQQGKANAKTRLKNLEEAIKELGSSLLKQYPVDAKDLQTDRLYLYYLQNGKDMYTGDDLDIHFLSSYDIDHIIPQSFITDNSLDNMVLVSSTLNRGKLDDVPSIDVVKKMEPYWKKLKESKLISQRKYDNLTKSLRGGLTEDDKANFIKRQLVETRQITKHVAQILDARFNKKVNQENEVARSVGIVTLKSSLVSRFRKDFSIHKVREVNDYHHAHDAYLNAVVAKTLLAVYPKLKPELVYGEYQHFNSHRENKATAKKEFYSNIMRFFTSNTPIVNQNGEILWNKEKDLAKIKQVLSYNQMNIVKKVEVQKGSFSNETILPKGESKKLIRRKNNLDPLKYGGFNTPTFAYNVAFTYEKGKNNKPTKIIIGIPIMDQVAFEKNSTDYLMSKGYRNPKVKAILPKFSLYSFDNGRRRFLSGGSEAQKANQFVLPAHLTTLLYHAKHYDEIASKTSYDYVNEHVTQFADVLTYIVDFSQEYILADKNLQKIKVLYEKNKNSDPKIIAESMINLLTFTFRGAPADFKFFGENISRSRYNNISELWQADVIYQSITGLYETRIKLGE</sequence>
<feature type="active site" description="For RuvC-like nuclease domain" evidence="13">
    <location>
        <position position="10"/>
    </location>
</feature>
<protein>
    <recommendedName>
        <fullName evidence="13">CRISPR-associated endonuclease Cas9</fullName>
        <ecNumber evidence="13">3.1.-.-</ecNumber>
    </recommendedName>
</protein>
<dbReference type="EC" id="3.1.-.-" evidence="13"/>
<dbReference type="EMBL" id="JBHSGS010000022">
    <property type="protein sequence ID" value="MFC4718956.1"/>
    <property type="molecule type" value="Genomic_DNA"/>
</dbReference>
<dbReference type="Proteomes" id="UP001595969">
    <property type="component" value="Unassembled WGS sequence"/>
</dbReference>
<comment type="caution">
    <text evidence="16">The sequence shown here is derived from an EMBL/GenBank/DDBJ whole genome shotgun (WGS) entry which is preliminary data.</text>
</comment>
<dbReference type="Pfam" id="PF16595">
    <property type="entry name" value="Cas9_PI"/>
    <property type="match status" value="1"/>
</dbReference>
<dbReference type="PROSITE" id="PS51749">
    <property type="entry name" value="HNH_CAS9"/>
    <property type="match status" value="1"/>
</dbReference>
<feature type="binding site" evidence="13">
    <location>
        <position position="10"/>
    </location>
    <ligand>
        <name>Mg(2+)</name>
        <dbReference type="ChEBI" id="CHEBI:18420"/>
        <label>1</label>
    </ligand>
</feature>
<dbReference type="Gene3D" id="3.30.420.10">
    <property type="entry name" value="Ribonuclease H-like superfamily/Ribonuclease H"/>
    <property type="match status" value="1"/>
</dbReference>
<evidence type="ECO:0000256" key="2">
    <source>
        <dbReference type="ARBA" id="ARBA00005244"/>
    </source>
</evidence>
<comment type="similarity">
    <text evidence="2">Belongs to the CRISPR-associated protein Cas9 family. Subtype II-A subfamily.</text>
</comment>
<keyword evidence="11" id="KW-0464">Manganese</keyword>
<feature type="binding site" evidence="13">
    <location>
        <position position="770"/>
    </location>
    <ligand>
        <name>Mg(2+)</name>
        <dbReference type="ChEBI" id="CHEBI:18420"/>
        <label>1</label>
    </ligand>
</feature>
<feature type="binding site" evidence="13">
    <location>
        <position position="10"/>
    </location>
    <ligand>
        <name>Mg(2+)</name>
        <dbReference type="ChEBI" id="CHEBI:18420"/>
        <label>2</label>
    </ligand>
</feature>
<evidence type="ECO:0000256" key="14">
    <source>
        <dbReference type="SAM" id="Coils"/>
    </source>
</evidence>
<evidence type="ECO:0000256" key="13">
    <source>
        <dbReference type="HAMAP-Rule" id="MF_01480"/>
    </source>
</evidence>
<evidence type="ECO:0000256" key="10">
    <source>
        <dbReference type="ARBA" id="ARBA00023125"/>
    </source>
</evidence>
<reference evidence="17" key="1">
    <citation type="journal article" date="2019" name="Int. J. Syst. Evol. Microbiol.">
        <title>The Global Catalogue of Microorganisms (GCM) 10K type strain sequencing project: providing services to taxonomists for standard genome sequencing and annotation.</title>
        <authorList>
            <consortium name="The Broad Institute Genomics Platform"/>
            <consortium name="The Broad Institute Genome Sequencing Center for Infectious Disease"/>
            <person name="Wu L."/>
            <person name="Ma J."/>
        </authorList>
    </citation>
    <scope>NUCLEOTIDE SEQUENCE [LARGE SCALE GENOMIC DNA]</scope>
    <source>
        <strain evidence="17">CGMCC 1.19032</strain>
    </source>
</reference>
<keyword evidence="14" id="KW-0175">Coiled coil</keyword>
<evidence type="ECO:0000259" key="15">
    <source>
        <dbReference type="PROSITE" id="PS51749"/>
    </source>
</evidence>
<comment type="domain">
    <text evidence="13">Has 2 endonuclease domains. The discontinuous RuvC-like domain cleaves the target DNA noncomplementary to crRNA while the HNH nuclease domain cleaves the target DNA complementary to crRNA.</text>
</comment>
<evidence type="ECO:0000313" key="17">
    <source>
        <dbReference type="Proteomes" id="UP001595969"/>
    </source>
</evidence>
<comment type="similarity">
    <text evidence="13">Belongs to the CRISPR-associated Cas9 family.</text>
</comment>
<comment type="subunit">
    <text evidence="12 13">Monomer. Binds crRNA and tracrRNA.</text>
</comment>